<dbReference type="InterPro" id="IPR025104">
    <property type="entry name" value="DUF4027"/>
</dbReference>
<protein>
    <submittedName>
        <fullName evidence="1">DUF4027 domain-containing protein</fullName>
    </submittedName>
</protein>
<accession>A0A1Y3MAE4</accession>
<proteinExistence type="predicted"/>
<dbReference type="Proteomes" id="UP000195321">
    <property type="component" value="Unassembled WGS sequence"/>
</dbReference>
<dbReference type="Pfam" id="PF13219">
    <property type="entry name" value="DUF4027"/>
    <property type="match status" value="1"/>
</dbReference>
<name>A0A1Y3MAE4_9BACI</name>
<dbReference type="RefSeq" id="WP_016113112.1">
    <property type="nucleotide sequence ID" value="NZ_JARHXM010000044.1"/>
</dbReference>
<comment type="caution">
    <text evidence="1">The sequence shown here is derived from an EMBL/GenBank/DDBJ whole genome shotgun (WGS) entry which is preliminary data.</text>
</comment>
<gene>
    <name evidence="1" type="ORF">BW425_18450</name>
</gene>
<organism evidence="1 2">
    <name type="scientific">Bacillus pseudomycoides</name>
    <dbReference type="NCBI Taxonomy" id="64104"/>
    <lineage>
        <taxon>Bacteria</taxon>
        <taxon>Bacillati</taxon>
        <taxon>Bacillota</taxon>
        <taxon>Bacilli</taxon>
        <taxon>Bacillales</taxon>
        <taxon>Bacillaceae</taxon>
        <taxon>Bacillus</taxon>
        <taxon>Bacillus cereus group</taxon>
    </lineage>
</organism>
<dbReference type="EMBL" id="MWPX01000023">
    <property type="protein sequence ID" value="OUM47428.1"/>
    <property type="molecule type" value="Genomic_DNA"/>
</dbReference>
<sequence>MKGFQNLSYSQSVSLICLGGFASSVLLAVAVKMFQ</sequence>
<dbReference type="AlphaFoldDB" id="A0A1Y3MAE4"/>
<evidence type="ECO:0000313" key="1">
    <source>
        <dbReference type="EMBL" id="OUM47428.1"/>
    </source>
</evidence>
<reference evidence="1 2" key="1">
    <citation type="submission" date="2017-02" db="EMBL/GenBank/DDBJ databases">
        <title>Bacillus pseudomycoides isolate FSL K6-0042.</title>
        <authorList>
            <person name="Kovac J."/>
        </authorList>
    </citation>
    <scope>NUCLEOTIDE SEQUENCE [LARGE SCALE GENOMIC DNA]</scope>
    <source>
        <strain evidence="1 2">FSL K6-0042</strain>
    </source>
</reference>
<evidence type="ECO:0000313" key="2">
    <source>
        <dbReference type="Proteomes" id="UP000195321"/>
    </source>
</evidence>